<sequence>MERPIAGNYGHGYGTVNPVYGAAAMSAAPSAPPASMFDTVPGYEGTMAGGGGGFLPPPMPTVPMPLPEAPSQPDWQIPSISEDRARVALRTYVSSKCCYSSAPVNEGVITNMETFNTYRYRLETFTESRSSEWSNEPYTAQTVDAGVQPAPTPWQIATKPPTFFQDQKQAIKVPYTSSVKNCHTCLGMGRGPCTTCAGAGNKVCSWCNGTGHRQTDDRCMHCTGRGRENCSSCSGQGNRQCETCRGKRQLLVYINVNVKWTTEKADFVAQQSSGLKVQNLESVSGKQLFQDSQYMLYPVLGFPDVSVAQASDRLLKEHLAKYAQTSRILQQRQTIELIPITKVNYMWKGKSYVYFVYGNEFEVNTEDYPATCCCSVM</sequence>
<dbReference type="PANTHER" id="PTHR48465">
    <property type="entry name" value="PROTEIN SSUH2 HOMOLOG"/>
    <property type="match status" value="1"/>
</dbReference>
<evidence type="ECO:0008006" key="3">
    <source>
        <dbReference type="Google" id="ProtNLM"/>
    </source>
</evidence>
<evidence type="ECO:0000313" key="2">
    <source>
        <dbReference type="Proteomes" id="UP001059041"/>
    </source>
</evidence>
<evidence type="ECO:0000313" key="1">
    <source>
        <dbReference type="EMBL" id="KAI7797933.1"/>
    </source>
</evidence>
<dbReference type="AlphaFoldDB" id="A0A9W7TK96"/>
<dbReference type="Proteomes" id="UP001059041">
    <property type="component" value="Linkage Group LG17"/>
</dbReference>
<protein>
    <recommendedName>
        <fullName evidence="3">Protein SSUH2-like protein</fullName>
    </recommendedName>
</protein>
<keyword evidence="2" id="KW-1185">Reference proteome</keyword>
<organism evidence="1 2">
    <name type="scientific">Triplophysa rosa</name>
    <name type="common">Cave loach</name>
    <dbReference type="NCBI Taxonomy" id="992332"/>
    <lineage>
        <taxon>Eukaryota</taxon>
        <taxon>Metazoa</taxon>
        <taxon>Chordata</taxon>
        <taxon>Craniata</taxon>
        <taxon>Vertebrata</taxon>
        <taxon>Euteleostomi</taxon>
        <taxon>Actinopterygii</taxon>
        <taxon>Neopterygii</taxon>
        <taxon>Teleostei</taxon>
        <taxon>Ostariophysi</taxon>
        <taxon>Cypriniformes</taxon>
        <taxon>Nemacheilidae</taxon>
        <taxon>Triplophysa</taxon>
    </lineage>
</organism>
<dbReference type="InterPro" id="IPR052789">
    <property type="entry name" value="SSUH2_homolog"/>
</dbReference>
<dbReference type="PANTHER" id="PTHR48465:SF1">
    <property type="entry name" value="PROTEIN SSUH2 HOMOLOG"/>
    <property type="match status" value="1"/>
</dbReference>
<comment type="caution">
    <text evidence="1">The sequence shown here is derived from an EMBL/GenBank/DDBJ whole genome shotgun (WGS) entry which is preliminary data.</text>
</comment>
<dbReference type="EMBL" id="JAFHDT010000017">
    <property type="protein sequence ID" value="KAI7797933.1"/>
    <property type="molecule type" value="Genomic_DNA"/>
</dbReference>
<gene>
    <name evidence="1" type="ORF">IRJ41_021191</name>
</gene>
<reference evidence="1" key="1">
    <citation type="submission" date="2021-02" db="EMBL/GenBank/DDBJ databases">
        <title>Comparative genomics reveals that relaxation of natural selection precedes convergent phenotypic evolution of cavefish.</title>
        <authorList>
            <person name="Peng Z."/>
        </authorList>
    </citation>
    <scope>NUCLEOTIDE SEQUENCE</scope>
    <source>
        <tissue evidence="1">Muscle</tissue>
    </source>
</reference>
<proteinExistence type="predicted"/>
<accession>A0A9W7TK96</accession>
<name>A0A9W7TK96_TRIRA</name>